<dbReference type="Pfam" id="PF04389">
    <property type="entry name" value="Peptidase_M28"/>
    <property type="match status" value="1"/>
</dbReference>
<gene>
    <name evidence="18" type="ORF">OLC1_LOCUS10283</name>
</gene>
<keyword evidence="19" id="KW-1185">Reference proteome</keyword>
<keyword evidence="10" id="KW-0735">Signal-anchor</keyword>
<keyword evidence="4" id="KW-0121">Carboxypeptidase</keyword>
<reference evidence="18" key="1">
    <citation type="submission" date="2023-03" db="EMBL/GenBank/DDBJ databases">
        <authorList>
            <person name="Julca I."/>
        </authorList>
    </citation>
    <scope>NUCLEOTIDE SEQUENCE</scope>
</reference>
<dbReference type="FunFam" id="3.40.630.10:FF:000009">
    <property type="entry name" value="N-acetylated-alpha-linked acidic dipeptidase 2"/>
    <property type="match status" value="1"/>
</dbReference>
<evidence type="ECO:0000256" key="11">
    <source>
        <dbReference type="ARBA" id="ARBA00022989"/>
    </source>
</evidence>
<dbReference type="Gene3D" id="3.40.630.10">
    <property type="entry name" value="Zn peptidases"/>
    <property type="match status" value="1"/>
</dbReference>
<feature type="domain" description="Transferrin receptor-like dimerisation" evidence="16">
    <location>
        <begin position="568"/>
        <end position="696"/>
    </location>
</feature>
<dbReference type="GO" id="GO:0046872">
    <property type="term" value="F:metal ion binding"/>
    <property type="evidence" value="ECO:0007669"/>
    <property type="project" value="UniProtKB-KW"/>
</dbReference>
<keyword evidence="8" id="KW-0378">Hydrolase</keyword>
<proteinExistence type="inferred from homology"/>
<evidence type="ECO:0000259" key="17">
    <source>
        <dbReference type="Pfam" id="PF04389"/>
    </source>
</evidence>
<dbReference type="PANTHER" id="PTHR10404">
    <property type="entry name" value="N-ACETYLATED-ALPHA-LINKED ACIDIC DIPEPTIDASE"/>
    <property type="match status" value="1"/>
</dbReference>
<dbReference type="InterPro" id="IPR039373">
    <property type="entry name" value="Peptidase_M28B"/>
</dbReference>
<dbReference type="Gene3D" id="1.20.930.40">
    <property type="entry name" value="Transferrin receptor-like, dimerisation domain"/>
    <property type="match status" value="1"/>
</dbReference>
<dbReference type="GO" id="GO:0006508">
    <property type="term" value="P:proteolysis"/>
    <property type="evidence" value="ECO:0007669"/>
    <property type="project" value="UniProtKB-KW"/>
</dbReference>
<feature type="domain" description="PA" evidence="15">
    <location>
        <begin position="140"/>
        <end position="225"/>
    </location>
</feature>
<dbReference type="SUPFAM" id="SSF47672">
    <property type="entry name" value="Transferrin receptor-like dimerisation domain"/>
    <property type="match status" value="1"/>
</dbReference>
<dbReference type="PANTHER" id="PTHR10404:SF46">
    <property type="entry name" value="VACUOLAR PROTEIN SORTING-ASSOCIATED PROTEIN 70"/>
    <property type="match status" value="1"/>
</dbReference>
<evidence type="ECO:0000259" key="16">
    <source>
        <dbReference type="Pfam" id="PF04253"/>
    </source>
</evidence>
<keyword evidence="13" id="KW-0472">Membrane</keyword>
<comment type="cofactor">
    <cofactor evidence="1">
        <name>Zn(2+)</name>
        <dbReference type="ChEBI" id="CHEBI:29105"/>
    </cofactor>
</comment>
<dbReference type="InterPro" id="IPR036757">
    <property type="entry name" value="TFR-like_dimer_dom_sf"/>
</dbReference>
<dbReference type="EMBL" id="OX459120">
    <property type="protein sequence ID" value="CAI9100457.1"/>
    <property type="molecule type" value="Genomic_DNA"/>
</dbReference>
<evidence type="ECO:0000256" key="7">
    <source>
        <dbReference type="ARBA" id="ARBA00022723"/>
    </source>
</evidence>
<dbReference type="AlphaFoldDB" id="A0AAV1D0Y2"/>
<keyword evidence="6" id="KW-0812">Transmembrane</keyword>
<evidence type="ECO:0000256" key="4">
    <source>
        <dbReference type="ARBA" id="ARBA00022645"/>
    </source>
</evidence>
<feature type="domain" description="Peptidase M28" evidence="17">
    <location>
        <begin position="321"/>
        <end position="508"/>
    </location>
</feature>
<keyword evidence="14" id="KW-0325">Glycoprotein</keyword>
<evidence type="ECO:0000256" key="13">
    <source>
        <dbReference type="ARBA" id="ARBA00023136"/>
    </source>
</evidence>
<dbReference type="InterPro" id="IPR003137">
    <property type="entry name" value="PA_domain"/>
</dbReference>
<keyword evidence="9" id="KW-0862">Zinc</keyword>
<evidence type="ECO:0000256" key="5">
    <source>
        <dbReference type="ARBA" id="ARBA00022670"/>
    </source>
</evidence>
<organism evidence="18 19">
    <name type="scientific">Oldenlandia corymbosa var. corymbosa</name>
    <dbReference type="NCBI Taxonomy" id="529605"/>
    <lineage>
        <taxon>Eukaryota</taxon>
        <taxon>Viridiplantae</taxon>
        <taxon>Streptophyta</taxon>
        <taxon>Embryophyta</taxon>
        <taxon>Tracheophyta</taxon>
        <taxon>Spermatophyta</taxon>
        <taxon>Magnoliopsida</taxon>
        <taxon>eudicotyledons</taxon>
        <taxon>Gunneridae</taxon>
        <taxon>Pentapetalae</taxon>
        <taxon>asterids</taxon>
        <taxon>lamiids</taxon>
        <taxon>Gentianales</taxon>
        <taxon>Rubiaceae</taxon>
        <taxon>Rubioideae</taxon>
        <taxon>Spermacoceae</taxon>
        <taxon>Hedyotis-Oldenlandia complex</taxon>
        <taxon>Oldenlandia</taxon>
    </lineage>
</organism>
<dbReference type="InterPro" id="IPR046450">
    <property type="entry name" value="PA_dom_sf"/>
</dbReference>
<keyword evidence="11" id="KW-1133">Transmembrane helix</keyword>
<keyword evidence="7" id="KW-0479">Metal-binding</keyword>
<dbReference type="Gene3D" id="3.50.30.30">
    <property type="match status" value="1"/>
</dbReference>
<dbReference type="FunFam" id="1.20.930.40:FF:000001">
    <property type="entry name" value="N-acetylated-alpha-linked acidic dipeptidase 2"/>
    <property type="match status" value="1"/>
</dbReference>
<dbReference type="Pfam" id="PF02225">
    <property type="entry name" value="PA"/>
    <property type="match status" value="1"/>
</dbReference>
<sequence length="701" mass="77591">MISTLISLATTVSFLFVSPPSKSFYHSLFLSDTLGSNDSAANHLYILTRRPHIAGTEANAETAAYVLSTLSSYNIKSRMVDYKVSLTYPVSRSLTLAPTPKDTPIKFSLQQETYKGDPYADEAKEVVTFHGYGKSGTAVGPVVYVNYGRVEDFAVLKEMKVNVTGKVVLARYGQIFRGDIVGNAYAEGATGVLIFTDRKDYGGGGGDAKWFPDDKWMPPSGVQMGSVFKGVGDPTTPGWPSSGECERLSEDEVEKGGDVPLIPSLPISWFDGDRILRSLGGQVANADWQGGKDAPVYKVGPGPGIVNLSYMGKQVLSAIHNVIGIIEGVEEPDRFIILGNHRDAWTFGAVDPNSGTAALLEVANRMRKLQSKGWRPRRTIIFCSWDAEEYGLTGSTEWVEENRELLASRAVVYMNVDIAVQGVGFYVSATPQLDELLVKATKQVQDPDNSSQSIYQSWTSSGVNPVIGRLGGGGSDYSAFVQHVGIPATDLSFGEDYPVYHSLYDDFTWMKKFGDPMFQRHVAVSSIWGLIALQLADEEFLPFNYLSYAEELQRSSKDLKKELLDKGIDLSPLFSSIRELKKAATKINNEIKVLQDRKRGWTSAWKNDDHKARELNDRLMMAERAFTDREGLSGRPWYKHLIYAPAKHDDYGSKSFPGIDDAIQTAKSLNTKHSWQLVQHEVWRVSRVIKHASLVLRGELT</sequence>
<dbReference type="GO" id="GO:0008237">
    <property type="term" value="F:metallopeptidase activity"/>
    <property type="evidence" value="ECO:0007669"/>
    <property type="project" value="UniProtKB-KW"/>
</dbReference>
<evidence type="ECO:0000256" key="14">
    <source>
        <dbReference type="ARBA" id="ARBA00023180"/>
    </source>
</evidence>
<dbReference type="SUPFAM" id="SSF52025">
    <property type="entry name" value="PA domain"/>
    <property type="match status" value="1"/>
</dbReference>
<evidence type="ECO:0000256" key="9">
    <source>
        <dbReference type="ARBA" id="ARBA00022833"/>
    </source>
</evidence>
<evidence type="ECO:0000256" key="8">
    <source>
        <dbReference type="ARBA" id="ARBA00022801"/>
    </source>
</evidence>
<dbReference type="InterPro" id="IPR007365">
    <property type="entry name" value="TFR-like_dimer_dom"/>
</dbReference>
<evidence type="ECO:0000256" key="3">
    <source>
        <dbReference type="ARBA" id="ARBA00005634"/>
    </source>
</evidence>
<accession>A0AAV1D0Y2</accession>
<evidence type="ECO:0000256" key="2">
    <source>
        <dbReference type="ARBA" id="ARBA00004606"/>
    </source>
</evidence>
<dbReference type="GO" id="GO:0016020">
    <property type="term" value="C:membrane"/>
    <property type="evidence" value="ECO:0007669"/>
    <property type="project" value="UniProtKB-SubCell"/>
</dbReference>
<comment type="similarity">
    <text evidence="3">Belongs to the peptidase M28 family. M28B subfamily.</text>
</comment>
<dbReference type="FunFam" id="3.50.30.30:FF:000008">
    <property type="entry name" value="Glutamate carboxypeptidase 2"/>
    <property type="match status" value="1"/>
</dbReference>
<name>A0AAV1D0Y2_OLDCO</name>
<keyword evidence="5" id="KW-0645">Protease</keyword>
<evidence type="ECO:0000256" key="10">
    <source>
        <dbReference type="ARBA" id="ARBA00022968"/>
    </source>
</evidence>
<dbReference type="Pfam" id="PF04253">
    <property type="entry name" value="TFR_dimer"/>
    <property type="match status" value="1"/>
</dbReference>
<dbReference type="InterPro" id="IPR007484">
    <property type="entry name" value="Peptidase_M28"/>
</dbReference>
<protein>
    <submittedName>
        <fullName evidence="18">OLC1v1037567C1</fullName>
    </submittedName>
</protein>
<comment type="subcellular location">
    <subcellularLocation>
        <location evidence="2">Membrane</location>
        <topology evidence="2">Single-pass type II membrane protein</topology>
    </subcellularLocation>
</comment>
<dbReference type="Proteomes" id="UP001161247">
    <property type="component" value="Chromosome 3"/>
</dbReference>
<dbReference type="CDD" id="cd02121">
    <property type="entry name" value="PA_GCPII_like"/>
    <property type="match status" value="1"/>
</dbReference>
<dbReference type="SUPFAM" id="SSF53187">
    <property type="entry name" value="Zn-dependent exopeptidases"/>
    <property type="match status" value="1"/>
</dbReference>
<evidence type="ECO:0000313" key="19">
    <source>
        <dbReference type="Proteomes" id="UP001161247"/>
    </source>
</evidence>
<dbReference type="CDD" id="cd08022">
    <property type="entry name" value="M28_PSMA_like"/>
    <property type="match status" value="1"/>
</dbReference>
<evidence type="ECO:0000256" key="12">
    <source>
        <dbReference type="ARBA" id="ARBA00023049"/>
    </source>
</evidence>
<evidence type="ECO:0000259" key="15">
    <source>
        <dbReference type="Pfam" id="PF02225"/>
    </source>
</evidence>
<evidence type="ECO:0000313" key="18">
    <source>
        <dbReference type="EMBL" id="CAI9100457.1"/>
    </source>
</evidence>
<keyword evidence="12" id="KW-0482">Metalloprotease</keyword>
<evidence type="ECO:0000256" key="1">
    <source>
        <dbReference type="ARBA" id="ARBA00001947"/>
    </source>
</evidence>
<evidence type="ECO:0000256" key="6">
    <source>
        <dbReference type="ARBA" id="ARBA00022692"/>
    </source>
</evidence>
<dbReference type="GO" id="GO:0004180">
    <property type="term" value="F:carboxypeptidase activity"/>
    <property type="evidence" value="ECO:0007669"/>
    <property type="project" value="UniProtKB-KW"/>
</dbReference>